<evidence type="ECO:0000313" key="2">
    <source>
        <dbReference type="Proteomes" id="UP000319499"/>
    </source>
</evidence>
<dbReference type="Proteomes" id="UP000319499">
    <property type="component" value="Unassembled WGS sequence"/>
</dbReference>
<dbReference type="RefSeq" id="WP_146263102.1">
    <property type="nucleotide sequence ID" value="NZ_SELG01000041.1"/>
</dbReference>
<protein>
    <submittedName>
        <fullName evidence="1">Uncharacterized protein</fullName>
    </submittedName>
</protein>
<accession>A0A563D9R2</accession>
<dbReference type="EMBL" id="SELH01000025">
    <property type="protein sequence ID" value="TWP26683.1"/>
    <property type="molecule type" value="Genomic_DNA"/>
</dbReference>
<name>A0A563D9R2_9FLAO</name>
<evidence type="ECO:0000313" key="1">
    <source>
        <dbReference type="EMBL" id="TWP26683.1"/>
    </source>
</evidence>
<dbReference type="OrthoDB" id="1259717at2"/>
<gene>
    <name evidence="1" type="ORF">ETU09_08955</name>
</gene>
<keyword evidence="2" id="KW-1185">Reference proteome</keyword>
<dbReference type="AlphaFoldDB" id="A0A563D9R2"/>
<proteinExistence type="predicted"/>
<sequence>MPKKTEYINQLKHFLGLQLPSNLKNNGEDPNPKSHTILKTLPKESITLTGKVLEFLVNPMEDIDKILLSTEEKNVAVHFPPHKAQAILEKIQIGQFVHLSVCKSKKMIFKSFPLYDLIHLQEPFLNLDSFKPQKSKGGAISVQGFISNFRYNDRNFVSAFFLENYLVDIPPHFGEIITPVLSADKEVIIQGHLRQNNMGFVNKSGLEIIRPYALNVDGTNYLL</sequence>
<organism evidence="1 2">
    <name type="scientific">Apibacter muscae</name>
    <dbReference type="NCBI Taxonomy" id="2509004"/>
    <lineage>
        <taxon>Bacteria</taxon>
        <taxon>Pseudomonadati</taxon>
        <taxon>Bacteroidota</taxon>
        <taxon>Flavobacteriia</taxon>
        <taxon>Flavobacteriales</taxon>
        <taxon>Weeksellaceae</taxon>
        <taxon>Apibacter</taxon>
    </lineage>
</organism>
<comment type="caution">
    <text evidence="1">The sequence shown here is derived from an EMBL/GenBank/DDBJ whole genome shotgun (WGS) entry which is preliminary data.</text>
</comment>
<reference evidence="1 2" key="1">
    <citation type="submission" date="2019-02" db="EMBL/GenBank/DDBJ databases">
        <title>Apibacter muscae sp. nov.: a novel member of the house fly microbiota.</title>
        <authorList>
            <person name="Park R."/>
        </authorList>
    </citation>
    <scope>NUCLEOTIDE SEQUENCE [LARGE SCALE GENOMIC DNA]</scope>
    <source>
        <strain evidence="1 2">AL1</strain>
    </source>
</reference>